<organism evidence="7 8">
    <name type="scientific">Spinacia oleracea</name>
    <name type="common">Spinach</name>
    <dbReference type="NCBI Taxonomy" id="3562"/>
    <lineage>
        <taxon>Eukaryota</taxon>
        <taxon>Viridiplantae</taxon>
        <taxon>Streptophyta</taxon>
        <taxon>Embryophyta</taxon>
        <taxon>Tracheophyta</taxon>
        <taxon>Spermatophyta</taxon>
        <taxon>Magnoliopsida</taxon>
        <taxon>eudicotyledons</taxon>
        <taxon>Gunneridae</taxon>
        <taxon>Pentapetalae</taxon>
        <taxon>Caryophyllales</taxon>
        <taxon>Chenopodiaceae</taxon>
        <taxon>Chenopodioideae</taxon>
        <taxon>Anserineae</taxon>
        <taxon>Spinacia</taxon>
    </lineage>
</organism>
<reference evidence="7" key="1">
    <citation type="journal article" date="2021" name="Nat. Commun.">
        <title>Genomic analyses provide insights into spinach domestication and the genetic basis of agronomic traits.</title>
        <authorList>
            <person name="Cai X."/>
            <person name="Sun X."/>
            <person name="Xu C."/>
            <person name="Sun H."/>
            <person name="Wang X."/>
            <person name="Ge C."/>
            <person name="Zhang Z."/>
            <person name="Wang Q."/>
            <person name="Fei Z."/>
            <person name="Jiao C."/>
            <person name="Wang Q."/>
        </authorList>
    </citation>
    <scope>NUCLEOTIDE SEQUENCE [LARGE SCALE GENOMIC DNA]</scope>
    <source>
        <strain evidence="7">cv. Varoflay</strain>
    </source>
</reference>
<reference evidence="8" key="2">
    <citation type="submission" date="2025-08" db="UniProtKB">
        <authorList>
            <consortium name="RefSeq"/>
        </authorList>
    </citation>
    <scope>IDENTIFICATION</scope>
    <source>
        <tissue evidence="8">Leaf</tissue>
    </source>
</reference>
<feature type="domain" description="SWIM-type" evidence="6">
    <location>
        <begin position="402"/>
        <end position="440"/>
    </location>
</feature>
<dbReference type="SMART" id="SM00575">
    <property type="entry name" value="ZnF_PMZ"/>
    <property type="match status" value="1"/>
</dbReference>
<evidence type="ECO:0000256" key="1">
    <source>
        <dbReference type="ARBA" id="ARBA00022723"/>
    </source>
</evidence>
<name>A0ABM3RSJ9_SPIOL</name>
<dbReference type="PANTHER" id="PTHR31973:SF197">
    <property type="entry name" value="SWIM-TYPE DOMAIN-CONTAINING PROTEIN"/>
    <property type="match status" value="1"/>
</dbReference>
<evidence type="ECO:0000313" key="7">
    <source>
        <dbReference type="Proteomes" id="UP000813463"/>
    </source>
</evidence>
<dbReference type="PANTHER" id="PTHR31973">
    <property type="entry name" value="POLYPROTEIN, PUTATIVE-RELATED"/>
    <property type="match status" value="1"/>
</dbReference>
<feature type="region of interest" description="Disordered" evidence="5">
    <location>
        <begin position="483"/>
        <end position="511"/>
    </location>
</feature>
<dbReference type="Pfam" id="PF10551">
    <property type="entry name" value="MULE"/>
    <property type="match status" value="1"/>
</dbReference>
<dbReference type="Pfam" id="PF04434">
    <property type="entry name" value="SWIM"/>
    <property type="match status" value="1"/>
</dbReference>
<evidence type="ECO:0000256" key="2">
    <source>
        <dbReference type="ARBA" id="ARBA00022771"/>
    </source>
</evidence>
<accession>A0ABM3RSJ9</accession>
<feature type="compositionally biased region" description="Low complexity" evidence="5">
    <location>
        <begin position="598"/>
        <end position="610"/>
    </location>
</feature>
<evidence type="ECO:0000259" key="6">
    <source>
        <dbReference type="PROSITE" id="PS50966"/>
    </source>
</evidence>
<dbReference type="RefSeq" id="XP_056698603.1">
    <property type="nucleotide sequence ID" value="XM_056842625.1"/>
</dbReference>
<gene>
    <name evidence="8" type="primary">LOC130472155</name>
</gene>
<evidence type="ECO:0000256" key="3">
    <source>
        <dbReference type="ARBA" id="ARBA00022833"/>
    </source>
</evidence>
<keyword evidence="3" id="KW-0862">Zinc</keyword>
<dbReference type="Proteomes" id="UP000813463">
    <property type="component" value="Chromosome 4"/>
</dbReference>
<evidence type="ECO:0000256" key="5">
    <source>
        <dbReference type="SAM" id="MobiDB-lite"/>
    </source>
</evidence>
<keyword evidence="1" id="KW-0479">Metal-binding</keyword>
<feature type="compositionally biased region" description="Basic residues" evidence="5">
    <location>
        <begin position="642"/>
        <end position="654"/>
    </location>
</feature>
<dbReference type="GeneID" id="130472155"/>
<keyword evidence="2 4" id="KW-0863">Zinc-finger</keyword>
<dbReference type="InterPro" id="IPR018289">
    <property type="entry name" value="MULE_transposase_dom"/>
</dbReference>
<protein>
    <recommendedName>
        <fullName evidence="6">SWIM-type domain-containing protein</fullName>
    </recommendedName>
</protein>
<evidence type="ECO:0000313" key="8">
    <source>
        <dbReference type="RefSeq" id="XP_056698603.1"/>
    </source>
</evidence>
<keyword evidence="7" id="KW-1185">Reference proteome</keyword>
<feature type="compositionally biased region" description="Low complexity" evidence="5">
    <location>
        <begin position="537"/>
        <end position="556"/>
    </location>
</feature>
<dbReference type="InterPro" id="IPR007527">
    <property type="entry name" value="Znf_SWIM"/>
</dbReference>
<evidence type="ECO:0000256" key="4">
    <source>
        <dbReference type="PROSITE-ProRule" id="PRU00325"/>
    </source>
</evidence>
<dbReference type="InterPro" id="IPR006564">
    <property type="entry name" value="Znf_PMZ"/>
</dbReference>
<dbReference type="PROSITE" id="PS50966">
    <property type="entry name" value="ZF_SWIM"/>
    <property type="match status" value="1"/>
</dbReference>
<sequence length="681" mass="76364">MEVKCVVGCPFRLYGSWDTRRACFVVKSIDGDHTCCRNMEANRQLKSTWMAKQFLEIFKARPHWPAKEIVETVKRAYKVVIKRDTAYKVKYAAHRMLHGSMKDHYNKLGRYIQALKDASPESHIVLVTVPSKQSKTPVFQRLFLCFDGIRKGWLEGCRKIMCVDACFLKTFLGGQLMSAVGRDGNDQMYPIAWAVVEGENNSSWEWFFTQLQICLRLGDGTGLTLVSDEHRAILSSAATVFPNCEHRHCARHIFALWHKTFRGDDMKLMFWKAAFAYNMADFNDAIKEMEAVDPDAVVAFKKYNPKLFCRAYLSTENLVDVIVNNMAETFNGYIINARTKHLIYMLEDIRSALMQRLITKKMEMEKSVKIVCPRIQVKLEKEKSWAANCDALISAPHKFQVYHFMDSLRIDLGVHKCTCRKWDLTGIPCCHAVSCIFFLHKNAEDFVHGCYKRDCYLTSYSGEIEPCVGERHWPVVDLPIDPPPIKIGPGRPRTNRRKDPFENPKKPGRLTKHGVQMTCSICKSTTHNKRRCPSRDTATASTSAAPLPNPAPATVAKKTSAPLNPAPAPAAKKTSVPANRRAEKQPVASEPVGKRARTSTTSEPPTQQSSVHFDATAQPTRTGKNGRVIYTGKGSRGGGRGSRGRGGGRGRGRGRGVGVLFGIDGTPFMQVSSNLVDPVVL</sequence>
<feature type="region of interest" description="Disordered" evidence="5">
    <location>
        <begin position="527"/>
        <end position="654"/>
    </location>
</feature>
<proteinExistence type="predicted"/>